<dbReference type="AlphaFoldDB" id="A0A848KJQ8"/>
<name>A0A848KJQ8_9NOCA</name>
<reference evidence="2 3" key="1">
    <citation type="submission" date="2019-05" db="EMBL/GenBank/DDBJ databases">
        <authorList>
            <person name="Lee S.D."/>
        </authorList>
    </citation>
    <scope>NUCLEOTIDE SEQUENCE [LARGE SCALE GENOMIC DNA]</scope>
    <source>
        <strain evidence="2 3">YC2-7</strain>
    </source>
</reference>
<feature type="domain" description="Glucose/Sorbosone dehydrogenase" evidence="1">
    <location>
        <begin position="65"/>
        <end position="391"/>
    </location>
</feature>
<proteinExistence type="predicted"/>
<dbReference type="InterPro" id="IPR012938">
    <property type="entry name" value="Glc/Sorbosone_DH"/>
</dbReference>
<evidence type="ECO:0000259" key="1">
    <source>
        <dbReference type="Pfam" id="PF07995"/>
    </source>
</evidence>
<protein>
    <submittedName>
        <fullName evidence="2">PQQ-dependent sugar dehydrogenase</fullName>
    </submittedName>
</protein>
<evidence type="ECO:0000313" key="3">
    <source>
        <dbReference type="Proteomes" id="UP000535543"/>
    </source>
</evidence>
<accession>A0A848KJQ8</accession>
<gene>
    <name evidence="2" type="ORF">FGL95_23850</name>
</gene>
<sequence length="402" mass="42702">MVIRWRSWPRCNPRSLDCVRARRLIDCIVVAACLAACGTDEPVQPTPKPPSTFPALDVTTVMADLDHPWDVVAAPDGTVLTGERSGRFVVRRPGGEPTAVAADLDDLFANSETGLMAIALATDFAQSRKVFTCQGFRDSQTTDIRVIAWTVDPAWSQLTRTGTVLTGLPVSNGRHGGCRILPMPDGTLFVATGDSARPTIPQDLGSLGGKVLHFDAGTGRPAAGNPFPDSPVYTLGHRNVQGLALRPGTDQIYSVEQGSSRDDEVNLLRSGGNYGWKPDRNPNRYDESVPMTDPERVPGAIAAVWSSGSSTIATASASFITGPSWAPWDGALAIGVLKGTHVRLLRLSDDGTTVVDEVAPAELDGRFGRIRTVAAQPDGSLLVTTDNGDNDVVLRVTPRASG</sequence>
<dbReference type="Pfam" id="PF07995">
    <property type="entry name" value="GSDH"/>
    <property type="match status" value="1"/>
</dbReference>
<organism evidence="2 3">
    <name type="scientific">Antrihabitans stalactiti</name>
    <dbReference type="NCBI Taxonomy" id="2584121"/>
    <lineage>
        <taxon>Bacteria</taxon>
        <taxon>Bacillati</taxon>
        <taxon>Actinomycetota</taxon>
        <taxon>Actinomycetes</taxon>
        <taxon>Mycobacteriales</taxon>
        <taxon>Nocardiaceae</taxon>
        <taxon>Antrihabitans</taxon>
    </lineage>
</organism>
<dbReference type="InterPro" id="IPR011041">
    <property type="entry name" value="Quinoprot_gluc/sorb_DH_b-prop"/>
</dbReference>
<reference evidence="2 3" key="2">
    <citation type="submission" date="2020-06" db="EMBL/GenBank/DDBJ databases">
        <title>Antribacter stalactiti gen. nov., sp. nov., a new member of the family Nacardiaceae isolated from a cave.</title>
        <authorList>
            <person name="Kim I.S."/>
        </authorList>
    </citation>
    <scope>NUCLEOTIDE SEQUENCE [LARGE SCALE GENOMIC DNA]</scope>
    <source>
        <strain evidence="2 3">YC2-7</strain>
    </source>
</reference>
<dbReference type="Gene3D" id="2.120.10.30">
    <property type="entry name" value="TolB, C-terminal domain"/>
    <property type="match status" value="1"/>
</dbReference>
<dbReference type="PANTHER" id="PTHR19328:SF13">
    <property type="entry name" value="HIPL1 PROTEIN"/>
    <property type="match status" value="1"/>
</dbReference>
<comment type="caution">
    <text evidence="2">The sequence shown here is derived from an EMBL/GenBank/DDBJ whole genome shotgun (WGS) entry which is preliminary data.</text>
</comment>
<dbReference type="InterPro" id="IPR011042">
    <property type="entry name" value="6-blade_b-propeller_TolB-like"/>
</dbReference>
<dbReference type="EMBL" id="VCQU01000009">
    <property type="protein sequence ID" value="NMN98078.1"/>
    <property type="molecule type" value="Genomic_DNA"/>
</dbReference>
<dbReference type="Proteomes" id="UP000535543">
    <property type="component" value="Unassembled WGS sequence"/>
</dbReference>
<keyword evidence="3" id="KW-1185">Reference proteome</keyword>
<dbReference type="SUPFAM" id="SSF50952">
    <property type="entry name" value="Soluble quinoprotein glucose dehydrogenase"/>
    <property type="match status" value="1"/>
</dbReference>
<evidence type="ECO:0000313" key="2">
    <source>
        <dbReference type="EMBL" id="NMN98078.1"/>
    </source>
</evidence>
<dbReference type="PANTHER" id="PTHR19328">
    <property type="entry name" value="HEDGEHOG-INTERACTING PROTEIN"/>
    <property type="match status" value="1"/>
</dbReference>